<dbReference type="NCBIfam" id="NF033592">
    <property type="entry name" value="transpos_IS4_1"/>
    <property type="match status" value="1"/>
</dbReference>
<evidence type="ECO:0000256" key="5">
    <source>
        <dbReference type="SAM" id="MobiDB-lite"/>
    </source>
</evidence>
<dbReference type="InterPro" id="IPR047952">
    <property type="entry name" value="Transpos_IS4"/>
</dbReference>
<organism evidence="7 8">
    <name type="scientific">Blautia ammoniilytica</name>
    <dbReference type="NCBI Taxonomy" id="2981782"/>
    <lineage>
        <taxon>Bacteria</taxon>
        <taxon>Bacillati</taxon>
        <taxon>Bacillota</taxon>
        <taxon>Clostridia</taxon>
        <taxon>Lachnospirales</taxon>
        <taxon>Lachnospiraceae</taxon>
        <taxon>Blautia</taxon>
    </lineage>
</organism>
<keyword evidence="3" id="KW-0238">DNA-binding</keyword>
<evidence type="ECO:0000256" key="4">
    <source>
        <dbReference type="ARBA" id="ARBA00023172"/>
    </source>
</evidence>
<dbReference type="Proteomes" id="UP001652409">
    <property type="component" value="Unassembled WGS sequence"/>
</dbReference>
<dbReference type="RefSeq" id="WP_158422541.1">
    <property type="nucleotide sequence ID" value="NZ_JAOQJL010000038.1"/>
</dbReference>
<feature type="region of interest" description="Disordered" evidence="5">
    <location>
        <begin position="419"/>
        <end position="443"/>
    </location>
</feature>
<comment type="caution">
    <text evidence="7">The sequence shown here is derived from an EMBL/GenBank/DDBJ whole genome shotgun (WGS) entry which is preliminary data.</text>
</comment>
<dbReference type="InterPro" id="IPR002559">
    <property type="entry name" value="Transposase_11"/>
</dbReference>
<sequence length="443" mass="52622">MRGSYIERIQKLSEKLSDPNLAVRARKMDSNTFSRNRKMSLKDILLCCLSKKGLTTALELRNYFKQKGDLYMEISKQGYLQQRKRLNPEVFSYLNDEYLADFYHSSEPKLWNGFLLLAIDGSKAEIPNSVENRERFGKSNNQHSELGQIRALVSGMYDILNQFYLDIEISHISTNETELAKKNLNHLKRMNIKQPVLVIFDRGYPSMEFVDFLETEKINYLFRLSSNDYKFERNNMVSTDEAVILRHTHQRLEKIRKRHPDRFEHMKEKVSTHTRIMTSILPSGKELALMTNLPFEISQKELEDLYYHRWEIEKKYHTLKNKMKFESVTGKSTIYVDQDFRAQVLVYNMIQDIRKEADDKVSVKGREKNCRYPMRTNENIAIGLFKEQMIKLILEKDAERRRQLLFELQAEMEEHILPQRKLPGKERKKNISNKYKNNQKSSF</sequence>
<dbReference type="Pfam" id="PF01609">
    <property type="entry name" value="DDE_Tnp_1"/>
    <property type="match status" value="1"/>
</dbReference>
<evidence type="ECO:0000256" key="2">
    <source>
        <dbReference type="ARBA" id="ARBA00022578"/>
    </source>
</evidence>
<reference evidence="7 8" key="1">
    <citation type="journal article" date="2021" name="ISME Commun">
        <title>Automated analysis of genomic sequences facilitates high-throughput and comprehensive description of bacteria.</title>
        <authorList>
            <person name="Hitch T.C.A."/>
        </authorList>
    </citation>
    <scope>NUCLEOTIDE SEQUENCE [LARGE SCALE GENOMIC DNA]</scope>
    <source>
        <strain evidence="7 8">Sanger_23</strain>
    </source>
</reference>
<proteinExistence type="inferred from homology"/>
<comment type="similarity">
    <text evidence="1">Belongs to the transposase 11 family.</text>
</comment>
<name>A0ABT2TWY0_9FIRM</name>
<keyword evidence="2" id="KW-0815">Transposition</keyword>
<evidence type="ECO:0000256" key="1">
    <source>
        <dbReference type="ARBA" id="ARBA00010075"/>
    </source>
</evidence>
<keyword evidence="4" id="KW-0233">DNA recombination</keyword>
<feature type="compositionally biased region" description="Polar residues" evidence="5">
    <location>
        <begin position="432"/>
        <end position="443"/>
    </location>
</feature>
<protein>
    <submittedName>
        <fullName evidence="7">IS4 family transposase</fullName>
    </submittedName>
</protein>
<accession>A0ABT2TWY0</accession>
<evidence type="ECO:0000313" key="8">
    <source>
        <dbReference type="Proteomes" id="UP001652409"/>
    </source>
</evidence>
<dbReference type="EMBL" id="JAOQJL010000038">
    <property type="protein sequence ID" value="MCU6766748.1"/>
    <property type="molecule type" value="Genomic_DNA"/>
</dbReference>
<dbReference type="InterPro" id="IPR012337">
    <property type="entry name" value="RNaseH-like_sf"/>
</dbReference>
<feature type="domain" description="Transposase IS4-like" evidence="6">
    <location>
        <begin position="116"/>
        <end position="349"/>
    </location>
</feature>
<dbReference type="PANTHER" id="PTHR33258:SF1">
    <property type="entry name" value="TRANSPOSASE INSL FOR INSERTION SEQUENCE ELEMENT IS186A-RELATED"/>
    <property type="match status" value="1"/>
</dbReference>
<evidence type="ECO:0000313" key="7">
    <source>
        <dbReference type="EMBL" id="MCU6766748.1"/>
    </source>
</evidence>
<keyword evidence="8" id="KW-1185">Reference proteome</keyword>
<evidence type="ECO:0000259" key="6">
    <source>
        <dbReference type="Pfam" id="PF01609"/>
    </source>
</evidence>
<evidence type="ECO:0000256" key="3">
    <source>
        <dbReference type="ARBA" id="ARBA00023125"/>
    </source>
</evidence>
<dbReference type="PANTHER" id="PTHR33258">
    <property type="entry name" value="TRANSPOSASE INSL FOR INSERTION SEQUENCE ELEMENT IS186A-RELATED"/>
    <property type="match status" value="1"/>
</dbReference>
<gene>
    <name evidence="7" type="ORF">OCV61_15285</name>
</gene>
<dbReference type="SUPFAM" id="SSF53098">
    <property type="entry name" value="Ribonuclease H-like"/>
    <property type="match status" value="1"/>
</dbReference>